<accession>A0A6A3HWM8</accession>
<reference evidence="1 2" key="1">
    <citation type="submission" date="2018-09" db="EMBL/GenBank/DDBJ databases">
        <title>Genomic investigation of the strawberry pathogen Phytophthora fragariae indicates pathogenicity is determined by transcriptional variation in three key races.</title>
        <authorList>
            <person name="Adams T.M."/>
            <person name="Armitage A.D."/>
            <person name="Sobczyk M.K."/>
            <person name="Bates H.J."/>
            <person name="Dunwell J.M."/>
            <person name="Nellist C.F."/>
            <person name="Harrison R.J."/>
        </authorList>
    </citation>
    <scope>NUCLEOTIDE SEQUENCE [LARGE SCALE GENOMIC DNA]</scope>
    <source>
        <strain evidence="1 2">SCRP324</strain>
    </source>
</reference>
<name>A0A6A3HWM8_9STRA</name>
<organism evidence="1 2">
    <name type="scientific">Phytophthora rubi</name>
    <dbReference type="NCBI Taxonomy" id="129364"/>
    <lineage>
        <taxon>Eukaryota</taxon>
        <taxon>Sar</taxon>
        <taxon>Stramenopiles</taxon>
        <taxon>Oomycota</taxon>
        <taxon>Peronosporomycetes</taxon>
        <taxon>Peronosporales</taxon>
        <taxon>Peronosporaceae</taxon>
        <taxon>Phytophthora</taxon>
    </lineage>
</organism>
<protein>
    <submittedName>
        <fullName evidence="1">Uncharacterized protein</fullName>
    </submittedName>
</protein>
<evidence type="ECO:0000313" key="2">
    <source>
        <dbReference type="Proteomes" id="UP000435112"/>
    </source>
</evidence>
<dbReference type="AlphaFoldDB" id="A0A6A3HWM8"/>
<gene>
    <name evidence="1" type="ORF">PR002_g26006</name>
</gene>
<sequence>MLLWRGSVLRSGVLVLLLRVCVLLWGGGGAVCGFGGLGFAIKVPCPGRTPCFCPGGSGRPVSPSGL</sequence>
<evidence type="ECO:0000313" key="1">
    <source>
        <dbReference type="EMBL" id="KAE8974111.1"/>
    </source>
</evidence>
<dbReference type="Proteomes" id="UP000435112">
    <property type="component" value="Unassembled WGS sequence"/>
</dbReference>
<proteinExistence type="predicted"/>
<comment type="caution">
    <text evidence="1">The sequence shown here is derived from an EMBL/GenBank/DDBJ whole genome shotgun (WGS) entry which is preliminary data.</text>
</comment>
<dbReference type="EMBL" id="QXFU01003599">
    <property type="protein sequence ID" value="KAE8974111.1"/>
    <property type="molecule type" value="Genomic_DNA"/>
</dbReference>